<organism evidence="2">
    <name type="scientific">uncultured Stenotrophomonas sp</name>
    <dbReference type="NCBI Taxonomy" id="165438"/>
    <lineage>
        <taxon>Bacteria</taxon>
        <taxon>Pseudomonadati</taxon>
        <taxon>Pseudomonadota</taxon>
        <taxon>Gammaproteobacteria</taxon>
        <taxon>Lysobacterales</taxon>
        <taxon>Lysobacteraceae</taxon>
        <taxon>Stenotrophomonas</taxon>
        <taxon>environmental samples</taxon>
    </lineage>
</organism>
<sequence length="232" mass="23765">MKHTTTRLLLLTLATTVALSGCATTGGVSGTSDGAQKCNPWATGAIGAVLGAAIGAGKNSEAAAKGAIAGAALGALSCLVVNAHSRQTQSADTVQAEYRQANAGALPSAPKLMVYDTNISPGNRVTAGQAVEIKSNLKIVDGTQQRIASIREDMVLLDTTGKEIKRVGKDVSGTQAGGYENTFAFSFPKGVSQGVYGIRTELLVNGQVVGRNDESVQLVVEYSPAAYPVAVR</sequence>
<protein>
    <recommendedName>
        <fullName evidence="3">Glycine zipper domain-containing protein</fullName>
    </recommendedName>
</protein>
<feature type="chain" id="PRO_5012734832" description="Glycine zipper domain-containing protein" evidence="1">
    <location>
        <begin position="24"/>
        <end position="232"/>
    </location>
</feature>
<evidence type="ECO:0000256" key="1">
    <source>
        <dbReference type="SAM" id="SignalP"/>
    </source>
</evidence>
<evidence type="ECO:0008006" key="3">
    <source>
        <dbReference type="Google" id="ProtNLM"/>
    </source>
</evidence>
<name>A0A1Y5Q3C0_9GAMM</name>
<dbReference type="PROSITE" id="PS51257">
    <property type="entry name" value="PROKAR_LIPOPROTEIN"/>
    <property type="match status" value="1"/>
</dbReference>
<feature type="signal peptide" evidence="1">
    <location>
        <begin position="1"/>
        <end position="23"/>
    </location>
</feature>
<dbReference type="AlphaFoldDB" id="A0A1Y5Q3C0"/>
<evidence type="ECO:0000313" key="2">
    <source>
        <dbReference type="EMBL" id="SBV36778.1"/>
    </source>
</evidence>
<proteinExistence type="predicted"/>
<reference evidence="2" key="1">
    <citation type="submission" date="2016-03" db="EMBL/GenBank/DDBJ databases">
        <authorList>
            <person name="Ploux O."/>
        </authorList>
    </citation>
    <scope>NUCLEOTIDE SEQUENCE</scope>
    <source>
        <strain evidence="2">UC10</strain>
    </source>
</reference>
<gene>
    <name evidence="2" type="ORF">STPYR_11708</name>
</gene>
<dbReference type="EMBL" id="FLTS01000001">
    <property type="protein sequence ID" value="SBV36778.1"/>
    <property type="molecule type" value="Genomic_DNA"/>
</dbReference>
<accession>A0A1Y5Q3C0</accession>
<keyword evidence="1" id="KW-0732">Signal</keyword>